<dbReference type="SUPFAM" id="SSF52540">
    <property type="entry name" value="P-loop containing nucleoside triphosphate hydrolases"/>
    <property type="match status" value="1"/>
</dbReference>
<dbReference type="Proteomes" id="UP001597294">
    <property type="component" value="Unassembled WGS sequence"/>
</dbReference>
<keyword evidence="5" id="KW-1185">Reference proteome</keyword>
<feature type="domain" description="Bacterial type II secretion system protein E" evidence="3">
    <location>
        <begin position="191"/>
        <end position="466"/>
    </location>
</feature>
<dbReference type="RefSeq" id="WP_380253669.1">
    <property type="nucleotide sequence ID" value="NZ_JBHUII010000011.1"/>
</dbReference>
<protein>
    <submittedName>
        <fullName evidence="4">CpaF family protein</fullName>
    </submittedName>
</protein>
<evidence type="ECO:0000313" key="4">
    <source>
        <dbReference type="EMBL" id="MFD2207237.1"/>
    </source>
</evidence>
<name>A0ABW5BM78_9PROT</name>
<dbReference type="CDD" id="cd01130">
    <property type="entry name" value="VirB11-like_ATPase"/>
    <property type="match status" value="1"/>
</dbReference>
<dbReference type="EMBL" id="JBHUII010000011">
    <property type="protein sequence ID" value="MFD2207237.1"/>
    <property type="molecule type" value="Genomic_DNA"/>
</dbReference>
<sequence length="541" mass="59658">MHEKLENNKDTDPGQADQLKALLKSSLSGQTIAVMSRPELSLKIGHTITEELERRSSPLNLLQRRTLITELINWYVEDTEKNQKPDTEIIPVASLANFEKRPHPSNRPQSQPKKTDIQASTASETVEKAKSIIQPKVMDRLDISAASKLPKDELSSQLGEIVGEILFEDKLRLNAPEKAAVIELILADMLGLGPLEPLLADEGVTDILVNGPNQVYVEKGGKLQLTDVKFRDNDHVMNIARRIVAHVGRRVDETTPLCDARLADGSRVNIIIPPLAIDGSSISIRKFAAQSITLDIMKKQNNISADMATVMKIASRSRLNILISGGTGSGKTTLLNALSQMIDHGERIVTIEDAAELQLQQPHVVRLETRPPNLEGEGAITMRDLVKNSLRMRPDRIILGEIRGSEAVDMLQAMNTGHDGSLGTVHANRPREALTRLENMVGMAGINLPAKAVRTQIADALDMIIQVSRMRDGMRRITHITEVIGMEGDVVTTQDLFTFDFKGEDENGNLYGEFTSTGLRPFFMPKAEYFSLGKHLMSAMG</sequence>
<dbReference type="InterPro" id="IPR050921">
    <property type="entry name" value="T4SS_GSP_E_ATPase"/>
</dbReference>
<feature type="compositionally biased region" description="Polar residues" evidence="2">
    <location>
        <begin position="106"/>
        <end position="124"/>
    </location>
</feature>
<feature type="region of interest" description="Disordered" evidence="2">
    <location>
        <begin position="97"/>
        <end position="128"/>
    </location>
</feature>
<dbReference type="InterPro" id="IPR001482">
    <property type="entry name" value="T2SS/T4SS_dom"/>
</dbReference>
<evidence type="ECO:0000259" key="3">
    <source>
        <dbReference type="Pfam" id="PF00437"/>
    </source>
</evidence>
<reference evidence="5" key="1">
    <citation type="journal article" date="2019" name="Int. J. Syst. Evol. Microbiol.">
        <title>The Global Catalogue of Microorganisms (GCM) 10K type strain sequencing project: providing services to taxonomists for standard genome sequencing and annotation.</title>
        <authorList>
            <consortium name="The Broad Institute Genomics Platform"/>
            <consortium name="The Broad Institute Genome Sequencing Center for Infectious Disease"/>
            <person name="Wu L."/>
            <person name="Ma J."/>
        </authorList>
    </citation>
    <scope>NUCLEOTIDE SEQUENCE [LARGE SCALE GENOMIC DNA]</scope>
    <source>
        <strain evidence="5">CGMCC 4.7192</strain>
    </source>
</reference>
<dbReference type="PANTHER" id="PTHR30486">
    <property type="entry name" value="TWITCHING MOTILITY PROTEIN PILT"/>
    <property type="match status" value="1"/>
</dbReference>
<organism evidence="4 5">
    <name type="scientific">Kiloniella antarctica</name>
    <dbReference type="NCBI Taxonomy" id="1550907"/>
    <lineage>
        <taxon>Bacteria</taxon>
        <taxon>Pseudomonadati</taxon>
        <taxon>Pseudomonadota</taxon>
        <taxon>Alphaproteobacteria</taxon>
        <taxon>Rhodospirillales</taxon>
        <taxon>Kiloniellaceae</taxon>
        <taxon>Kiloniella</taxon>
    </lineage>
</organism>
<dbReference type="Pfam" id="PF00437">
    <property type="entry name" value="T2SSE"/>
    <property type="match status" value="1"/>
</dbReference>
<evidence type="ECO:0000256" key="2">
    <source>
        <dbReference type="SAM" id="MobiDB-lite"/>
    </source>
</evidence>
<dbReference type="Gene3D" id="3.40.50.300">
    <property type="entry name" value="P-loop containing nucleotide triphosphate hydrolases"/>
    <property type="match status" value="1"/>
</dbReference>
<proteinExistence type="inferred from homology"/>
<evidence type="ECO:0000313" key="5">
    <source>
        <dbReference type="Proteomes" id="UP001597294"/>
    </source>
</evidence>
<comment type="similarity">
    <text evidence="1">Belongs to the GSP E family.</text>
</comment>
<dbReference type="Gene3D" id="3.30.450.380">
    <property type="match status" value="1"/>
</dbReference>
<accession>A0ABW5BM78</accession>
<gene>
    <name evidence="4" type="ORF">ACFSKO_16535</name>
</gene>
<comment type="caution">
    <text evidence="4">The sequence shown here is derived from an EMBL/GenBank/DDBJ whole genome shotgun (WGS) entry which is preliminary data.</text>
</comment>
<evidence type="ECO:0000256" key="1">
    <source>
        <dbReference type="ARBA" id="ARBA00006611"/>
    </source>
</evidence>
<dbReference type="InterPro" id="IPR027417">
    <property type="entry name" value="P-loop_NTPase"/>
</dbReference>
<dbReference type="PANTHER" id="PTHR30486:SF6">
    <property type="entry name" value="TYPE IV PILUS RETRACTATION ATPASE PILT"/>
    <property type="match status" value="1"/>
</dbReference>